<dbReference type="STRING" id="391625.PPSIR1_00210"/>
<dbReference type="GO" id="GO:0003700">
    <property type="term" value="F:DNA-binding transcription factor activity"/>
    <property type="evidence" value="ECO:0007669"/>
    <property type="project" value="TreeGrafter"/>
</dbReference>
<evidence type="ECO:0000313" key="7">
    <source>
        <dbReference type="Proteomes" id="UP000005801"/>
    </source>
</evidence>
<dbReference type="GO" id="GO:0000976">
    <property type="term" value="F:transcription cis-regulatory region binding"/>
    <property type="evidence" value="ECO:0007669"/>
    <property type="project" value="TreeGrafter"/>
</dbReference>
<dbReference type="InterPro" id="IPR001647">
    <property type="entry name" value="HTH_TetR"/>
</dbReference>
<evidence type="ECO:0000256" key="4">
    <source>
        <dbReference type="PROSITE-ProRule" id="PRU00335"/>
    </source>
</evidence>
<accession>A6GEV7</accession>
<name>A6GEV7_9BACT</name>
<dbReference type="eggNOG" id="COG1309">
    <property type="taxonomic scope" value="Bacteria"/>
</dbReference>
<keyword evidence="1" id="KW-0805">Transcription regulation</keyword>
<dbReference type="PROSITE" id="PS50977">
    <property type="entry name" value="HTH_TETR_2"/>
    <property type="match status" value="1"/>
</dbReference>
<evidence type="ECO:0000256" key="2">
    <source>
        <dbReference type="ARBA" id="ARBA00023125"/>
    </source>
</evidence>
<dbReference type="Gene3D" id="1.10.357.10">
    <property type="entry name" value="Tetracycline Repressor, domain 2"/>
    <property type="match status" value="1"/>
</dbReference>
<proteinExistence type="predicted"/>
<comment type="caution">
    <text evidence="6">The sequence shown here is derived from an EMBL/GenBank/DDBJ whole genome shotgun (WGS) entry which is preliminary data.</text>
</comment>
<evidence type="ECO:0000313" key="6">
    <source>
        <dbReference type="EMBL" id="EDM75619.1"/>
    </source>
</evidence>
<keyword evidence="2 4" id="KW-0238">DNA-binding</keyword>
<dbReference type="InterPro" id="IPR050109">
    <property type="entry name" value="HTH-type_TetR-like_transc_reg"/>
</dbReference>
<dbReference type="PANTHER" id="PTHR30055:SF234">
    <property type="entry name" value="HTH-TYPE TRANSCRIPTIONAL REGULATOR BETI"/>
    <property type="match status" value="1"/>
</dbReference>
<sequence length="225" mass="25408">MSIQPAKLRPARQRRSQRSLERIVEALDALIEEKTFEEITVQEVCTRAGVGIGTFYDRVGKKEDLLEHLRQRFYAGVRSFIDEAFTPERFADHSLEQTLRLNAREMVALHRQRPGAIRATIVEARRRAAFGEHTRRLNAELLERASSVWLSKRDELRPGPPPELLVRQAFLMAAGYLREALIWEDLWPAEPGAPTGEAADVAHAEALATMLIGFLIGPQSEESAT</sequence>
<dbReference type="RefSeq" id="WP_006975247.1">
    <property type="nucleotide sequence ID" value="NZ_ABCS01000086.1"/>
</dbReference>
<keyword evidence="7" id="KW-1185">Reference proteome</keyword>
<dbReference type="InterPro" id="IPR009057">
    <property type="entry name" value="Homeodomain-like_sf"/>
</dbReference>
<feature type="DNA-binding region" description="H-T-H motif" evidence="4">
    <location>
        <begin position="40"/>
        <end position="59"/>
    </location>
</feature>
<dbReference type="OrthoDB" id="5422055at2"/>
<dbReference type="Pfam" id="PF00440">
    <property type="entry name" value="TetR_N"/>
    <property type="match status" value="1"/>
</dbReference>
<keyword evidence="3" id="KW-0804">Transcription</keyword>
<gene>
    <name evidence="6" type="ORF">PPSIR1_00210</name>
</gene>
<dbReference type="Proteomes" id="UP000005801">
    <property type="component" value="Unassembled WGS sequence"/>
</dbReference>
<organism evidence="6 7">
    <name type="scientific">Plesiocystis pacifica SIR-1</name>
    <dbReference type="NCBI Taxonomy" id="391625"/>
    <lineage>
        <taxon>Bacteria</taxon>
        <taxon>Pseudomonadati</taxon>
        <taxon>Myxococcota</taxon>
        <taxon>Polyangia</taxon>
        <taxon>Nannocystales</taxon>
        <taxon>Nannocystaceae</taxon>
        <taxon>Plesiocystis</taxon>
    </lineage>
</organism>
<evidence type="ECO:0000256" key="1">
    <source>
        <dbReference type="ARBA" id="ARBA00023015"/>
    </source>
</evidence>
<dbReference type="SUPFAM" id="SSF46689">
    <property type="entry name" value="Homeodomain-like"/>
    <property type="match status" value="1"/>
</dbReference>
<protein>
    <submittedName>
        <fullName evidence="6">Regulatory protein, TetR</fullName>
    </submittedName>
</protein>
<dbReference type="EMBL" id="ABCS01000086">
    <property type="protein sequence ID" value="EDM75619.1"/>
    <property type="molecule type" value="Genomic_DNA"/>
</dbReference>
<dbReference type="AlphaFoldDB" id="A6GEV7"/>
<dbReference type="PANTHER" id="PTHR30055">
    <property type="entry name" value="HTH-TYPE TRANSCRIPTIONAL REGULATOR RUTR"/>
    <property type="match status" value="1"/>
</dbReference>
<reference evidence="6 7" key="1">
    <citation type="submission" date="2007-06" db="EMBL/GenBank/DDBJ databases">
        <authorList>
            <person name="Shimkets L."/>
            <person name="Ferriera S."/>
            <person name="Johnson J."/>
            <person name="Kravitz S."/>
            <person name="Beeson K."/>
            <person name="Sutton G."/>
            <person name="Rogers Y.-H."/>
            <person name="Friedman R."/>
            <person name="Frazier M."/>
            <person name="Venter J.C."/>
        </authorList>
    </citation>
    <scope>NUCLEOTIDE SEQUENCE [LARGE SCALE GENOMIC DNA]</scope>
    <source>
        <strain evidence="6 7">SIR-1</strain>
    </source>
</reference>
<evidence type="ECO:0000256" key="3">
    <source>
        <dbReference type="ARBA" id="ARBA00023163"/>
    </source>
</evidence>
<evidence type="ECO:0000259" key="5">
    <source>
        <dbReference type="PROSITE" id="PS50977"/>
    </source>
</evidence>
<feature type="domain" description="HTH tetR-type" evidence="5">
    <location>
        <begin position="17"/>
        <end position="77"/>
    </location>
</feature>